<dbReference type="EMBL" id="JXTI01000055">
    <property type="protein sequence ID" value="KWX13801.1"/>
    <property type="molecule type" value="Genomic_DNA"/>
</dbReference>
<dbReference type="InterPro" id="IPR045237">
    <property type="entry name" value="COPS7/eIF3m"/>
</dbReference>
<accession>A0A132NUP9</accession>
<keyword evidence="2" id="KW-0736">Signalosome</keyword>
<evidence type="ECO:0000259" key="4">
    <source>
        <dbReference type="SMART" id="SM00088"/>
    </source>
</evidence>
<feature type="transmembrane region" description="Helical" evidence="3">
    <location>
        <begin position="188"/>
        <end position="208"/>
    </location>
</feature>
<comment type="caution">
    <text evidence="5">The sequence shown here is derived from an EMBL/GenBank/DDBJ whole genome shotgun (WGS) entry which is preliminary data.</text>
</comment>
<dbReference type="AlphaFoldDB" id="A0A132NUP9"/>
<evidence type="ECO:0000256" key="1">
    <source>
        <dbReference type="ARBA" id="ARBA00008482"/>
    </source>
</evidence>
<reference evidence="5 6" key="1">
    <citation type="journal article" date="2015" name="Mol. Biochem. Parasitol.">
        <title>Identification of polymorphic genes for use in assemblage B genotyping assays through comparative genomics of multiple assemblage B Giardia duodenalis isolates.</title>
        <authorList>
            <person name="Wielinga C."/>
            <person name="Thompson R.C."/>
            <person name="Monis P."/>
            <person name="Ryan U."/>
        </authorList>
    </citation>
    <scope>NUCLEOTIDE SEQUENCE [LARGE SCALE GENOMIC DNA]</scope>
    <source>
        <strain evidence="5 6">BAH15c1</strain>
    </source>
</reference>
<dbReference type="InterPro" id="IPR000717">
    <property type="entry name" value="PCI_dom"/>
</dbReference>
<name>A0A132NUP9_GIAIN</name>
<keyword evidence="3" id="KW-0812">Transmembrane</keyword>
<gene>
    <name evidence="5" type="ORF">QR46_2199</name>
</gene>
<comment type="similarity">
    <text evidence="1">Belongs to the CSN7/EIF3M family. CSN7 subfamily.</text>
</comment>
<protein>
    <recommendedName>
        <fullName evidence="4">PCI domain-containing protein</fullName>
    </recommendedName>
</protein>
<dbReference type="OrthoDB" id="10265275at2759"/>
<evidence type="ECO:0000313" key="5">
    <source>
        <dbReference type="EMBL" id="KWX13801.1"/>
    </source>
</evidence>
<evidence type="ECO:0000256" key="3">
    <source>
        <dbReference type="SAM" id="Phobius"/>
    </source>
</evidence>
<dbReference type="VEuPathDB" id="GiardiaDB:QR46_2199"/>
<dbReference type="PANTHER" id="PTHR15350:SF5">
    <property type="entry name" value="COP9 SIGNALOSOME COMPLEX SUBUNIT 7"/>
    <property type="match status" value="1"/>
</dbReference>
<proteinExistence type="inferred from homology"/>
<keyword evidence="3" id="KW-0472">Membrane</keyword>
<sequence length="409" mass="46249">MLKMQCQKTMTVDLTPLVLKKDWHAVSDALYTLVSTPEIYKEGGGVSRADLQKILECIKDCAHTLDKVTLAHFYAIYARSLPQSEALEFIEKARGVFDHHPEALSIAIALQYLLYTAELDPITLEHAMDFSYERQLLESLSSGAFSVSSYAEMMALEAALRYAIVERRFYDIYLFYQKMVQIAITTPWAYSILSSYFCVAVYASFYVYDHPIDLLSLLYNVSGKKAAEHPCTCADVDDDSDGSAHCGSPYCSSMDAILSSHFPLKETPIYNLLIHVTEGRVPNDDELPEAAKYRVNFLSVKDGIRRQALQHRFCKLLYDAPLARRSSYPYKDLLDSLELTDVLELEKFILDAMRTNLLVGTLDTVSQTLTVSIIQARTVSSKQATVFSKRLQEWAARVAHCRSILDEFV</sequence>
<organism evidence="5 6">
    <name type="scientific">Giardia duodenalis assemblage B</name>
    <dbReference type="NCBI Taxonomy" id="1394984"/>
    <lineage>
        <taxon>Eukaryota</taxon>
        <taxon>Metamonada</taxon>
        <taxon>Diplomonadida</taxon>
        <taxon>Hexamitidae</taxon>
        <taxon>Giardiinae</taxon>
        <taxon>Giardia</taxon>
    </lineage>
</organism>
<dbReference type="Proteomes" id="UP000070089">
    <property type="component" value="Unassembled WGS sequence"/>
</dbReference>
<feature type="domain" description="PCI" evidence="4">
    <location>
        <begin position="299"/>
        <end position="394"/>
    </location>
</feature>
<dbReference type="SMART" id="SM00088">
    <property type="entry name" value="PINT"/>
    <property type="match status" value="1"/>
</dbReference>
<evidence type="ECO:0000313" key="6">
    <source>
        <dbReference type="Proteomes" id="UP000070089"/>
    </source>
</evidence>
<evidence type="ECO:0000256" key="2">
    <source>
        <dbReference type="ARBA" id="ARBA00022790"/>
    </source>
</evidence>
<keyword evidence="3" id="KW-1133">Transmembrane helix</keyword>
<dbReference type="PANTHER" id="PTHR15350">
    <property type="entry name" value="COP9 SIGNALOSOME COMPLEX SUBUNIT 7/DENDRITIC CELL PROTEIN GA17"/>
    <property type="match status" value="1"/>
</dbReference>
<dbReference type="GO" id="GO:0008180">
    <property type="term" value="C:COP9 signalosome"/>
    <property type="evidence" value="ECO:0007669"/>
    <property type="project" value="UniProtKB-KW"/>
</dbReference>